<evidence type="ECO:0000259" key="7">
    <source>
        <dbReference type="SMART" id="SM00385"/>
    </source>
</evidence>
<dbReference type="CDD" id="cd20505">
    <property type="entry name" value="CYCLIN_CCNA_rpt2"/>
    <property type="match status" value="1"/>
</dbReference>
<evidence type="ECO:0000256" key="4">
    <source>
        <dbReference type="ARBA" id="ARBA00023127"/>
    </source>
</evidence>
<reference evidence="10" key="1">
    <citation type="submission" date="2025-08" db="UniProtKB">
        <authorList>
            <consortium name="RefSeq"/>
        </authorList>
    </citation>
    <scope>IDENTIFICATION</scope>
</reference>
<dbReference type="InterPro" id="IPR036915">
    <property type="entry name" value="Cyclin-like_sf"/>
</dbReference>
<evidence type="ECO:0000256" key="1">
    <source>
        <dbReference type="ARBA" id="ARBA00006955"/>
    </source>
</evidence>
<evidence type="ECO:0000256" key="6">
    <source>
        <dbReference type="RuleBase" id="RU000383"/>
    </source>
</evidence>
<dbReference type="Gene3D" id="1.10.472.10">
    <property type="entry name" value="Cyclin-like"/>
    <property type="match status" value="2"/>
</dbReference>
<dbReference type="Proteomes" id="UP000695022">
    <property type="component" value="Unplaced"/>
</dbReference>
<dbReference type="SUPFAM" id="SSF47954">
    <property type="entry name" value="Cyclin-like"/>
    <property type="match status" value="2"/>
</dbReference>
<dbReference type="SMART" id="SM01332">
    <property type="entry name" value="Cyclin_C"/>
    <property type="match status" value="1"/>
</dbReference>
<dbReference type="InterPro" id="IPR032447">
    <property type="entry name" value="Cyclin-A_N"/>
</dbReference>
<evidence type="ECO:0000256" key="2">
    <source>
        <dbReference type="ARBA" id="ARBA00022618"/>
    </source>
</evidence>
<dbReference type="PIRSF" id="PIRSF001771">
    <property type="entry name" value="Cyclin_A_B_D_E"/>
    <property type="match status" value="1"/>
</dbReference>
<accession>A0ABM1DYJ1</accession>
<dbReference type="InterPro" id="IPR013763">
    <property type="entry name" value="Cyclin-like_dom"/>
</dbReference>
<sequence>MANNGLSSQRIQSSENDYQGLGRIHGKGLQAGDNGQAQRRTALGTITSRVNRVQPSRAAKQQPNVFPDDVCDENIYSRKEKEFAGQPNVVQSQGFRIHLDNQAQEISRPQESDSSTHLKLHAGVTTLGPSHPTSRPSQSGFYPINDSIEATDSPMILDTTIDENLDVDCEKKHEDDVTLCVAEYSADIYQYLREAETRSRPRLGYMRKQPDITYTMRSILVDWLVEVGEEYKMHTETLYLAVSYVDRFLSCMSVMRGKLQLVGAASMFLAGKYEEIYPPDIGEFVYITDDTYTQPQVLRMEHLVLKVLSFDVAVPTALCFLQRFAYMCQCDDKTTSLAMYLSELTLLNAEVFLKYLPSTIGAAAMMLANHAMGREPWPMDVQMFSGYQVEQLQPLLQDMQRAWSNAASSGQQAICDKYKNSKNNGVASLLPSTTIPSV</sequence>
<evidence type="ECO:0000313" key="9">
    <source>
        <dbReference type="Proteomes" id="UP000695022"/>
    </source>
</evidence>
<feature type="domain" description="Cyclin C-terminal" evidence="8">
    <location>
        <begin position="315"/>
        <end position="432"/>
    </location>
</feature>
<dbReference type="InterPro" id="IPR048258">
    <property type="entry name" value="Cyclins_cyclin-box"/>
</dbReference>
<dbReference type="Pfam" id="PF16500">
    <property type="entry name" value="Cyclin_N2"/>
    <property type="match status" value="1"/>
</dbReference>
<dbReference type="RefSeq" id="XP_014665012.1">
    <property type="nucleotide sequence ID" value="XM_014809526.1"/>
</dbReference>
<keyword evidence="9" id="KW-1185">Reference proteome</keyword>
<proteinExistence type="inferred from homology"/>
<keyword evidence="2" id="KW-0132">Cell division</keyword>
<evidence type="ECO:0000313" key="10">
    <source>
        <dbReference type="RefSeq" id="XP_014665012.1"/>
    </source>
</evidence>
<evidence type="ECO:0000259" key="8">
    <source>
        <dbReference type="SMART" id="SM01332"/>
    </source>
</evidence>
<dbReference type="InterPro" id="IPR039361">
    <property type="entry name" value="Cyclin"/>
</dbReference>
<dbReference type="CDD" id="cd20504">
    <property type="entry name" value="CYCLIN_CCNA_rpt1"/>
    <property type="match status" value="1"/>
</dbReference>
<feature type="domain" description="Cyclin-like" evidence="7">
    <location>
        <begin position="222"/>
        <end position="306"/>
    </location>
</feature>
<dbReference type="GeneID" id="106807239"/>
<keyword evidence="3" id="KW-0498">Mitosis</keyword>
<evidence type="ECO:0000256" key="3">
    <source>
        <dbReference type="ARBA" id="ARBA00022776"/>
    </source>
</evidence>
<keyword evidence="4 6" id="KW-0195">Cyclin</keyword>
<dbReference type="InterPro" id="IPR006671">
    <property type="entry name" value="Cyclin_N"/>
</dbReference>
<dbReference type="InterPro" id="IPR046965">
    <property type="entry name" value="Cyclin_A/B-like"/>
</dbReference>
<feature type="domain" description="Cyclin-like" evidence="7">
    <location>
        <begin position="319"/>
        <end position="401"/>
    </location>
</feature>
<protein>
    <submittedName>
        <fullName evidence="10">G2/mitotic-specific cyclin-A-like</fullName>
    </submittedName>
</protein>
<keyword evidence="5" id="KW-0131">Cell cycle</keyword>
<dbReference type="PANTHER" id="PTHR10177">
    <property type="entry name" value="CYCLINS"/>
    <property type="match status" value="1"/>
</dbReference>
<gene>
    <name evidence="10" type="primary">LOC106807239</name>
</gene>
<dbReference type="InterPro" id="IPR004367">
    <property type="entry name" value="Cyclin_C-dom"/>
</dbReference>
<comment type="similarity">
    <text evidence="1">Belongs to the cyclin family. Cyclin AB subfamily.</text>
</comment>
<dbReference type="Pfam" id="PF02984">
    <property type="entry name" value="Cyclin_C"/>
    <property type="match status" value="1"/>
</dbReference>
<organism evidence="9 10">
    <name type="scientific">Priapulus caudatus</name>
    <name type="common">Priapulid worm</name>
    <dbReference type="NCBI Taxonomy" id="37621"/>
    <lineage>
        <taxon>Eukaryota</taxon>
        <taxon>Metazoa</taxon>
        <taxon>Ecdysozoa</taxon>
        <taxon>Scalidophora</taxon>
        <taxon>Priapulida</taxon>
        <taxon>Priapulimorpha</taxon>
        <taxon>Priapulimorphida</taxon>
        <taxon>Priapulidae</taxon>
        <taxon>Priapulus</taxon>
    </lineage>
</organism>
<dbReference type="SMART" id="SM00385">
    <property type="entry name" value="CYCLIN"/>
    <property type="match status" value="2"/>
</dbReference>
<dbReference type="PROSITE" id="PS00292">
    <property type="entry name" value="CYCLINS"/>
    <property type="match status" value="1"/>
</dbReference>
<name>A0ABM1DYJ1_PRICU</name>
<evidence type="ECO:0000256" key="5">
    <source>
        <dbReference type="ARBA" id="ARBA00023306"/>
    </source>
</evidence>
<dbReference type="Pfam" id="PF00134">
    <property type="entry name" value="Cyclin_N"/>
    <property type="match status" value="1"/>
</dbReference>